<evidence type="ECO:0000313" key="5">
    <source>
        <dbReference type="EMBL" id="PWN96336.1"/>
    </source>
</evidence>
<keyword evidence="6" id="KW-1185">Reference proteome</keyword>
<dbReference type="AlphaFoldDB" id="A0A316Z4P5"/>
<dbReference type="InterPro" id="IPR037039">
    <property type="entry name" value="CM_AroQ_sf_eucaryotic"/>
</dbReference>
<evidence type="ECO:0000313" key="6">
    <source>
        <dbReference type="Proteomes" id="UP000245946"/>
    </source>
</evidence>
<name>A0A316Z4P5_9BASI</name>
<keyword evidence="4" id="KW-0732">Signal</keyword>
<gene>
    <name evidence="5" type="ORF">FA09DRAFT_331234</name>
</gene>
<accession>A0A316Z4P5</accession>
<dbReference type="Gene3D" id="1.10.590.10">
    <property type="entry name" value="Chorismate mutase, AroQ class superfamily, eukaryotic"/>
    <property type="match status" value="1"/>
</dbReference>
<dbReference type="EMBL" id="KZ819299">
    <property type="protein sequence ID" value="PWN96336.1"/>
    <property type="molecule type" value="Genomic_DNA"/>
</dbReference>
<evidence type="ECO:0000256" key="1">
    <source>
        <dbReference type="ARBA" id="ARBA00012404"/>
    </source>
</evidence>
<dbReference type="Proteomes" id="UP000245946">
    <property type="component" value="Unassembled WGS sequence"/>
</dbReference>
<keyword evidence="2" id="KW-0413">Isomerase</keyword>
<dbReference type="InterPro" id="IPR036263">
    <property type="entry name" value="Chorismate_II_sf"/>
</dbReference>
<dbReference type="RefSeq" id="XP_025596615.1">
    <property type="nucleotide sequence ID" value="XM_025742931.1"/>
</dbReference>
<dbReference type="SUPFAM" id="SSF48600">
    <property type="entry name" value="Chorismate mutase II"/>
    <property type="match status" value="1"/>
</dbReference>
<dbReference type="GO" id="GO:0004106">
    <property type="term" value="F:chorismate mutase activity"/>
    <property type="evidence" value="ECO:0007669"/>
    <property type="project" value="UniProtKB-EC"/>
</dbReference>
<feature type="chain" id="PRO_5016290173" description="chorismate mutase" evidence="4">
    <location>
        <begin position="19"/>
        <end position="271"/>
    </location>
</feature>
<evidence type="ECO:0000256" key="3">
    <source>
        <dbReference type="ARBA" id="ARBA00023979"/>
    </source>
</evidence>
<sequence length="271" mass="27870">MRVYLAPLALLAASSTAAAPESLAEVRAVLATMQRGILYSTLARAALPVTADARSDEAAAVRSAFQLSGLDAPAPFVGSPAYPFISVARTPAVAQRWGDNRGNSTGVSLLDAYYDELLNATARSPPAPFTNSAPLAAHASAQLLTLCAVRISKGNDVALSKLAAAPRTFCPLLVSPAPNATAIREALTVPAQEAAVLASVGAQAALWSSAANMSAPLDAPSVNASTPSAVVPERVQQLFSDHLIAITTDYEVYTLLALDDATLADACAQML</sequence>
<protein>
    <recommendedName>
        <fullName evidence="1">chorismate mutase</fullName>
        <ecNumber evidence="1">5.4.99.5</ecNumber>
    </recommendedName>
</protein>
<dbReference type="GeneID" id="37270475"/>
<feature type="signal peptide" evidence="4">
    <location>
        <begin position="1"/>
        <end position="18"/>
    </location>
</feature>
<dbReference type="STRING" id="58919.A0A316Z4P5"/>
<comment type="catalytic activity">
    <reaction evidence="3">
        <text>chorismate = prephenate</text>
        <dbReference type="Rhea" id="RHEA:13897"/>
        <dbReference type="ChEBI" id="CHEBI:29748"/>
        <dbReference type="ChEBI" id="CHEBI:29934"/>
        <dbReference type="EC" id="5.4.99.5"/>
    </reaction>
    <physiologicalReaction direction="left-to-right" evidence="3">
        <dbReference type="Rhea" id="RHEA:13898"/>
    </physiologicalReaction>
</comment>
<dbReference type="EC" id="5.4.99.5" evidence="1"/>
<proteinExistence type="predicted"/>
<evidence type="ECO:0000256" key="2">
    <source>
        <dbReference type="ARBA" id="ARBA00023235"/>
    </source>
</evidence>
<organism evidence="5 6">
    <name type="scientific">Tilletiopsis washingtonensis</name>
    <dbReference type="NCBI Taxonomy" id="58919"/>
    <lineage>
        <taxon>Eukaryota</taxon>
        <taxon>Fungi</taxon>
        <taxon>Dikarya</taxon>
        <taxon>Basidiomycota</taxon>
        <taxon>Ustilaginomycotina</taxon>
        <taxon>Exobasidiomycetes</taxon>
        <taxon>Entylomatales</taxon>
        <taxon>Entylomatales incertae sedis</taxon>
        <taxon>Tilletiopsis</taxon>
    </lineage>
</organism>
<reference evidence="5 6" key="1">
    <citation type="journal article" date="2018" name="Mol. Biol. Evol.">
        <title>Broad Genomic Sampling Reveals a Smut Pathogenic Ancestry of the Fungal Clade Ustilaginomycotina.</title>
        <authorList>
            <person name="Kijpornyongpan T."/>
            <person name="Mondo S.J."/>
            <person name="Barry K."/>
            <person name="Sandor L."/>
            <person name="Lee J."/>
            <person name="Lipzen A."/>
            <person name="Pangilinan J."/>
            <person name="LaButti K."/>
            <person name="Hainaut M."/>
            <person name="Henrissat B."/>
            <person name="Grigoriev I.V."/>
            <person name="Spatafora J.W."/>
            <person name="Aime M.C."/>
        </authorList>
    </citation>
    <scope>NUCLEOTIDE SEQUENCE [LARGE SCALE GENOMIC DNA]</scope>
    <source>
        <strain evidence="5 6">MCA 4186</strain>
    </source>
</reference>
<dbReference type="GO" id="GO:0009073">
    <property type="term" value="P:aromatic amino acid family biosynthetic process"/>
    <property type="evidence" value="ECO:0007669"/>
    <property type="project" value="InterPro"/>
</dbReference>
<evidence type="ECO:0000256" key="4">
    <source>
        <dbReference type="SAM" id="SignalP"/>
    </source>
</evidence>
<dbReference type="GO" id="GO:0046417">
    <property type="term" value="P:chorismate metabolic process"/>
    <property type="evidence" value="ECO:0007669"/>
    <property type="project" value="InterPro"/>
</dbReference>